<dbReference type="EMBL" id="BNAL01000026">
    <property type="protein sequence ID" value="GHG06883.1"/>
    <property type="molecule type" value="Genomic_DNA"/>
</dbReference>
<dbReference type="InterPro" id="IPR036188">
    <property type="entry name" value="FAD/NAD-bd_sf"/>
</dbReference>
<dbReference type="PANTHER" id="PTHR42913:SF3">
    <property type="entry name" value="64 KDA MITOCHONDRIAL NADH DEHYDROGENASE (EUROFUNG)"/>
    <property type="match status" value="1"/>
</dbReference>
<comment type="similarity">
    <text evidence="2">Belongs to the NADH dehydrogenase family.</text>
</comment>
<protein>
    <submittedName>
        <fullName evidence="7">NADH dehydrogenase</fullName>
    </submittedName>
</protein>
<dbReference type="PANTHER" id="PTHR42913">
    <property type="entry name" value="APOPTOSIS-INDUCING FACTOR 1"/>
    <property type="match status" value="1"/>
</dbReference>
<dbReference type="InterPro" id="IPR023753">
    <property type="entry name" value="FAD/NAD-binding_dom"/>
</dbReference>
<sequence>MKTIILGAGYGGMATATALKPTDNLDVLLIDQRPYHTYYTLLHEAAGHGKTVTTPIQPLLQGTGVEYEQASVDHVDLDARAVHLKDGRVLEYDKLVVSMGSETNFYGIQGLQENADVLKEIEDAEKIYDWVNRAFEPGFTGSRDVVIGGAGLTGTELITELAQRSEELSYKTGLPRLKLYLVEAGPAVLPTVDAKLRERAIGVLKDYGIEILTSHKIVEAAPGSVTVENAAGERRQIAGGKIVWTGGIRARNLLRGENIVGGPGNRIKVDQNLVAHNYPDVFVIGDMAAANASDGAPVPSTAQHAGQEGRHTAANLMRLAHGEALEAYEPYSQGEFVSLGGLMAVGAINLPGDYRLALTGVAAHVMKIASHVRWQLNIK</sequence>
<dbReference type="RefSeq" id="WP_189643515.1">
    <property type="nucleotide sequence ID" value="NZ_BNAL01000026.1"/>
</dbReference>
<feature type="domain" description="FAD/NAD(P)-binding" evidence="6">
    <location>
        <begin position="2"/>
        <end position="309"/>
    </location>
</feature>
<evidence type="ECO:0000313" key="7">
    <source>
        <dbReference type="EMBL" id="GHG06883.1"/>
    </source>
</evidence>
<keyword evidence="3" id="KW-0285">Flavoprotein</keyword>
<evidence type="ECO:0000256" key="2">
    <source>
        <dbReference type="ARBA" id="ARBA00005272"/>
    </source>
</evidence>
<keyword evidence="8" id="KW-1185">Reference proteome</keyword>
<name>A0ABQ3K794_9DEIO</name>
<dbReference type="InterPro" id="IPR051169">
    <property type="entry name" value="NADH-Q_oxidoreductase"/>
</dbReference>
<comment type="caution">
    <text evidence="7">The sequence shown here is derived from an EMBL/GenBank/DDBJ whole genome shotgun (WGS) entry which is preliminary data.</text>
</comment>
<proteinExistence type="inferred from homology"/>
<evidence type="ECO:0000259" key="6">
    <source>
        <dbReference type="Pfam" id="PF07992"/>
    </source>
</evidence>
<dbReference type="Proteomes" id="UP000632154">
    <property type="component" value="Unassembled WGS sequence"/>
</dbReference>
<dbReference type="PRINTS" id="PR00368">
    <property type="entry name" value="FADPNR"/>
</dbReference>
<evidence type="ECO:0000313" key="8">
    <source>
        <dbReference type="Proteomes" id="UP000632154"/>
    </source>
</evidence>
<reference evidence="8" key="1">
    <citation type="journal article" date="2019" name="Int. J. Syst. Evol. Microbiol.">
        <title>The Global Catalogue of Microorganisms (GCM) 10K type strain sequencing project: providing services to taxonomists for standard genome sequencing and annotation.</title>
        <authorList>
            <consortium name="The Broad Institute Genomics Platform"/>
            <consortium name="The Broad Institute Genome Sequencing Center for Infectious Disease"/>
            <person name="Wu L."/>
            <person name="Ma J."/>
        </authorList>
    </citation>
    <scope>NUCLEOTIDE SEQUENCE [LARGE SCALE GENOMIC DNA]</scope>
    <source>
        <strain evidence="8">CGMCC 1.18439</strain>
    </source>
</reference>
<dbReference type="Pfam" id="PF07992">
    <property type="entry name" value="Pyr_redox_2"/>
    <property type="match status" value="1"/>
</dbReference>
<comment type="cofactor">
    <cofactor evidence="1">
        <name>FAD</name>
        <dbReference type="ChEBI" id="CHEBI:57692"/>
    </cofactor>
</comment>
<evidence type="ECO:0000256" key="4">
    <source>
        <dbReference type="ARBA" id="ARBA00022827"/>
    </source>
</evidence>
<organism evidence="7 8">
    <name type="scientific">Deinococcus piscis</name>
    <dbReference type="NCBI Taxonomy" id="394230"/>
    <lineage>
        <taxon>Bacteria</taxon>
        <taxon>Thermotogati</taxon>
        <taxon>Deinococcota</taxon>
        <taxon>Deinococci</taxon>
        <taxon>Deinococcales</taxon>
        <taxon>Deinococcaceae</taxon>
        <taxon>Deinococcus</taxon>
    </lineage>
</organism>
<keyword evidence="4" id="KW-0274">FAD</keyword>
<accession>A0ABQ3K794</accession>
<evidence type="ECO:0000256" key="3">
    <source>
        <dbReference type="ARBA" id="ARBA00022630"/>
    </source>
</evidence>
<gene>
    <name evidence="7" type="ORF">GCM10017783_19290</name>
</gene>
<dbReference type="SUPFAM" id="SSF51905">
    <property type="entry name" value="FAD/NAD(P)-binding domain"/>
    <property type="match status" value="1"/>
</dbReference>
<keyword evidence="5" id="KW-0560">Oxidoreductase</keyword>
<evidence type="ECO:0000256" key="5">
    <source>
        <dbReference type="ARBA" id="ARBA00023002"/>
    </source>
</evidence>
<dbReference type="Gene3D" id="3.50.50.100">
    <property type="match status" value="1"/>
</dbReference>
<evidence type="ECO:0000256" key="1">
    <source>
        <dbReference type="ARBA" id="ARBA00001974"/>
    </source>
</evidence>